<dbReference type="Gene3D" id="2.115.10.20">
    <property type="entry name" value="Glycosyl hydrolase domain, family 43"/>
    <property type="match status" value="1"/>
</dbReference>
<dbReference type="InterPro" id="IPR006710">
    <property type="entry name" value="Glyco_hydro_43"/>
</dbReference>
<dbReference type="Gene3D" id="2.60.120.200">
    <property type="match status" value="1"/>
</dbReference>
<dbReference type="RefSeq" id="WP_161869753.1">
    <property type="nucleotide sequence ID" value="NZ_JAQFAM010000006.1"/>
</dbReference>
<proteinExistence type="inferred from homology"/>
<evidence type="ECO:0000256" key="4">
    <source>
        <dbReference type="RuleBase" id="RU361187"/>
    </source>
</evidence>
<dbReference type="CDD" id="cd18617">
    <property type="entry name" value="GH43_XynB-like"/>
    <property type="match status" value="1"/>
</dbReference>
<reference evidence="6 7" key="2">
    <citation type="submission" date="2024-02" db="EMBL/GenBank/DDBJ databases">
        <title>The Genome Sequence of Enterococcus diestrammenae JM9A.</title>
        <authorList>
            <person name="Earl A."/>
            <person name="Manson A."/>
            <person name="Gilmore M."/>
            <person name="Sanders J."/>
            <person name="Shea T."/>
            <person name="Howe W."/>
            <person name="Livny J."/>
            <person name="Cuomo C."/>
            <person name="Neafsey D."/>
            <person name="Birren B."/>
        </authorList>
    </citation>
    <scope>NUCLEOTIDE SEQUENCE [LARGE SCALE GENOMIC DNA]</scope>
    <source>
        <strain evidence="6 7">JM9A</strain>
    </source>
</reference>
<accession>A0ABV0EXP4</accession>
<dbReference type="InterPro" id="IPR023296">
    <property type="entry name" value="Glyco_hydro_beta-prop_sf"/>
</dbReference>
<evidence type="ECO:0000313" key="7">
    <source>
        <dbReference type="Proteomes" id="UP001429357"/>
    </source>
</evidence>
<dbReference type="Pfam" id="PF17851">
    <property type="entry name" value="GH43_C2"/>
    <property type="match status" value="1"/>
</dbReference>
<dbReference type="PANTHER" id="PTHR42812:SF12">
    <property type="entry name" value="BETA-XYLOSIDASE-RELATED"/>
    <property type="match status" value="1"/>
</dbReference>
<evidence type="ECO:0000313" key="6">
    <source>
        <dbReference type="EMBL" id="MEO1780579.1"/>
    </source>
</evidence>
<protein>
    <submittedName>
        <fullName evidence="6">Xylan 1,4-beta-xylosidase</fullName>
    </submittedName>
</protein>
<comment type="caution">
    <text evidence="6">The sequence shown here is derived from an EMBL/GenBank/DDBJ whole genome shotgun (WGS) entry which is preliminary data.</text>
</comment>
<dbReference type="PANTHER" id="PTHR42812">
    <property type="entry name" value="BETA-XYLOSIDASE"/>
    <property type="match status" value="1"/>
</dbReference>
<organism evidence="6 7">
    <name type="scientific">Enterococcus diestrammenae</name>
    <dbReference type="NCBI Taxonomy" id="1155073"/>
    <lineage>
        <taxon>Bacteria</taxon>
        <taxon>Bacillati</taxon>
        <taxon>Bacillota</taxon>
        <taxon>Bacilli</taxon>
        <taxon>Lactobacillales</taxon>
        <taxon>Enterococcaceae</taxon>
        <taxon>Enterococcus</taxon>
    </lineage>
</organism>
<evidence type="ECO:0000256" key="2">
    <source>
        <dbReference type="ARBA" id="ARBA00022801"/>
    </source>
</evidence>
<dbReference type="InterPro" id="IPR041542">
    <property type="entry name" value="GH43_C2"/>
</dbReference>
<dbReference type="SUPFAM" id="SSF75005">
    <property type="entry name" value="Arabinanase/levansucrase/invertase"/>
    <property type="match status" value="1"/>
</dbReference>
<dbReference type="SUPFAM" id="SSF49899">
    <property type="entry name" value="Concanavalin A-like lectins/glucanases"/>
    <property type="match status" value="1"/>
</dbReference>
<keyword evidence="7" id="KW-1185">Reference proteome</keyword>
<dbReference type="Pfam" id="PF04616">
    <property type="entry name" value="Glyco_hydro_43"/>
    <property type="match status" value="1"/>
</dbReference>
<reference evidence="7" key="1">
    <citation type="submission" date="2016-06" db="EMBL/GenBank/DDBJ databases">
        <title>Four novel species of enterococci isolated from chicken manure.</title>
        <authorList>
            <person name="Van Tyne D."/>
        </authorList>
    </citation>
    <scope>NUCLEOTIDE SEQUENCE [LARGE SCALE GENOMIC DNA]</scope>
    <source>
        <strain evidence="7">JM9A</strain>
    </source>
</reference>
<dbReference type="InterPro" id="IPR013320">
    <property type="entry name" value="ConA-like_dom_sf"/>
</dbReference>
<gene>
    <name evidence="6" type="ORF">BAU18_000118</name>
</gene>
<name>A0ABV0EXP4_9ENTE</name>
<keyword evidence="3 4" id="KW-0326">Glycosidase</keyword>
<feature type="domain" description="Beta-xylosidase C-terminal Concanavalin A-like" evidence="5">
    <location>
        <begin position="314"/>
        <end position="486"/>
    </location>
</feature>
<comment type="similarity">
    <text evidence="1 4">Belongs to the glycosyl hydrolase 43 family.</text>
</comment>
<evidence type="ECO:0000256" key="1">
    <source>
        <dbReference type="ARBA" id="ARBA00009865"/>
    </source>
</evidence>
<keyword evidence="2 4" id="KW-0378">Hydrolase</keyword>
<evidence type="ECO:0000259" key="5">
    <source>
        <dbReference type="Pfam" id="PF17851"/>
    </source>
</evidence>
<sequence>MEYRNPILKGFYPDPSVCKFQGKYYLVTSTFEYFPGIPVFESDDLVNWEQKGHCLDTNSDLDLTNSEVSKGLFAPTIRSDGKRLYVIVTNVTIMRNFYVYTDDIESGWSDPIFIDGWSGIDPSLFFDDNGKVYIQGNSYKSDETLGIYQAELDITTGVLLSEKSYICAGTGGKAPEAPHIFKRDGFYYLLMAEGGTEYGHMVTIFRSSSISGPFESCPENPILTHRSIQSKIQCVGHADFIEDKNGNWWTFCLGIRVKGSHSYYHHLGRETFLAPVTWNSEGWPIVNNNNPLEFEMEGPLTVPQIIKDNSTTYDFEALKKIPERVIFLRNPDINNYKIVENDGLIMHGSQGKLTDTSKISFMGIRQSEFNIYFSVLLDFSNHNQGQFGIAAFMSREFHYLVEVDSERETVSFRKKIGSIDYVVCEYDLPEVSGIELKVTSDDKYYYFSYIVEGKENLLGQAECAFLASELSGTFTGTILGTYNHGDESQVVIVKKMSYLENK</sequence>
<dbReference type="InterPro" id="IPR051795">
    <property type="entry name" value="Glycosyl_Hydrlase_43"/>
</dbReference>
<dbReference type="EMBL" id="MAEI02000001">
    <property type="protein sequence ID" value="MEO1780579.1"/>
    <property type="molecule type" value="Genomic_DNA"/>
</dbReference>
<evidence type="ECO:0000256" key="3">
    <source>
        <dbReference type="ARBA" id="ARBA00023295"/>
    </source>
</evidence>
<dbReference type="Proteomes" id="UP001429357">
    <property type="component" value="Unassembled WGS sequence"/>
</dbReference>